<feature type="transmembrane region" description="Helical" evidence="1">
    <location>
        <begin position="156"/>
        <end position="178"/>
    </location>
</feature>
<dbReference type="RefSeq" id="WP_035017912.1">
    <property type="nucleotide sequence ID" value="NZ_VTCY01000001.1"/>
</dbReference>
<dbReference type="AlphaFoldDB" id="A0A643CMB2"/>
<sequence length="243" mass="25133">MASGRVFSAFKIDSRAAKSSVGGTGEVRGGVECCVLLISSVVFFLLVYGLVVARVDSSGKLAVGIMGCALVAFLASALIILPVMALKDLGHDDNNWPYGHLALYCEVDNRSRPSKVVGNTDPCCKRVTYKVVVLCALVAALAIGAILYALSDATAAHFAVVVMIFIVASLPAVTMLMCDDVAEHEGGRLHAICALAEGGPPEMSVLALHNCEPAPATLVSGSKVAVEVAVAAGSTDSQSRSIR</sequence>
<keyword evidence="1" id="KW-0472">Membrane</keyword>
<proteinExistence type="predicted"/>
<name>A0A643CMB2_ANAMA</name>
<accession>A0A643CMB2</accession>
<reference evidence="2" key="1">
    <citation type="submission" date="2019-08" db="EMBL/GenBank/DDBJ databases">
        <authorList>
            <person name="Amaro Estrada I."/>
            <person name="Quiroz Castaneda R.E."/>
            <person name="Martinez Ocampo F."/>
            <person name="Rodriguez Camarillo S.D."/>
        </authorList>
    </citation>
    <scope>NUCLEOTIDE SEQUENCE</scope>
    <source>
        <strain evidence="2">MEX-30-184-02</strain>
    </source>
</reference>
<gene>
    <name evidence="2" type="ORF">FY207_00120</name>
</gene>
<protein>
    <submittedName>
        <fullName evidence="2">Uncharacterized protein</fullName>
    </submittedName>
</protein>
<keyword evidence="1" id="KW-1133">Transmembrane helix</keyword>
<keyword evidence="1" id="KW-0812">Transmembrane</keyword>
<dbReference type="EMBL" id="VTCY01000001">
    <property type="protein sequence ID" value="KAB0452785.1"/>
    <property type="molecule type" value="Genomic_DNA"/>
</dbReference>
<feature type="transmembrane region" description="Helical" evidence="1">
    <location>
        <begin position="34"/>
        <end position="55"/>
    </location>
</feature>
<feature type="transmembrane region" description="Helical" evidence="1">
    <location>
        <begin position="131"/>
        <end position="150"/>
    </location>
</feature>
<organism evidence="2">
    <name type="scientific">Anaplasma marginale</name>
    <dbReference type="NCBI Taxonomy" id="770"/>
    <lineage>
        <taxon>Bacteria</taxon>
        <taxon>Pseudomonadati</taxon>
        <taxon>Pseudomonadota</taxon>
        <taxon>Alphaproteobacteria</taxon>
        <taxon>Rickettsiales</taxon>
        <taxon>Anaplasmataceae</taxon>
        <taxon>Anaplasma</taxon>
    </lineage>
</organism>
<evidence type="ECO:0000313" key="2">
    <source>
        <dbReference type="EMBL" id="KAB0452785.1"/>
    </source>
</evidence>
<evidence type="ECO:0000256" key="1">
    <source>
        <dbReference type="SAM" id="Phobius"/>
    </source>
</evidence>
<feature type="transmembrane region" description="Helical" evidence="1">
    <location>
        <begin position="61"/>
        <end position="81"/>
    </location>
</feature>
<comment type="caution">
    <text evidence="2">The sequence shown here is derived from an EMBL/GenBank/DDBJ whole genome shotgun (WGS) entry which is preliminary data.</text>
</comment>